<accession>A0A4C1ZEA1</accession>
<proteinExistence type="predicted"/>
<dbReference type="Proteomes" id="UP000299102">
    <property type="component" value="Unassembled WGS sequence"/>
</dbReference>
<gene>
    <name evidence="1" type="ORF">EVAR_64761_1</name>
</gene>
<dbReference type="AlphaFoldDB" id="A0A4C1ZEA1"/>
<comment type="caution">
    <text evidence="1">The sequence shown here is derived from an EMBL/GenBank/DDBJ whole genome shotgun (WGS) entry which is preliminary data.</text>
</comment>
<reference evidence="1 2" key="1">
    <citation type="journal article" date="2019" name="Commun. Biol.">
        <title>The bagworm genome reveals a unique fibroin gene that provides high tensile strength.</title>
        <authorList>
            <person name="Kono N."/>
            <person name="Nakamura H."/>
            <person name="Ohtoshi R."/>
            <person name="Tomita M."/>
            <person name="Numata K."/>
            <person name="Arakawa K."/>
        </authorList>
    </citation>
    <scope>NUCLEOTIDE SEQUENCE [LARGE SCALE GENOMIC DNA]</scope>
</reference>
<name>A0A4C1ZEA1_EUMVA</name>
<keyword evidence="2" id="KW-1185">Reference proteome</keyword>
<organism evidence="1 2">
    <name type="scientific">Eumeta variegata</name>
    <name type="common">Bagworm moth</name>
    <name type="synonym">Eumeta japonica</name>
    <dbReference type="NCBI Taxonomy" id="151549"/>
    <lineage>
        <taxon>Eukaryota</taxon>
        <taxon>Metazoa</taxon>
        <taxon>Ecdysozoa</taxon>
        <taxon>Arthropoda</taxon>
        <taxon>Hexapoda</taxon>
        <taxon>Insecta</taxon>
        <taxon>Pterygota</taxon>
        <taxon>Neoptera</taxon>
        <taxon>Endopterygota</taxon>
        <taxon>Lepidoptera</taxon>
        <taxon>Glossata</taxon>
        <taxon>Ditrysia</taxon>
        <taxon>Tineoidea</taxon>
        <taxon>Psychidae</taxon>
        <taxon>Oiketicinae</taxon>
        <taxon>Eumeta</taxon>
    </lineage>
</organism>
<sequence length="68" mass="7713">MSSKILGSRNSDRVVEYCGQRGRSTNISRHEEWDTTLSQNTDVKPKASVVELHSFRVSLPFHRPISSP</sequence>
<dbReference type="EMBL" id="BGZK01001738">
    <property type="protein sequence ID" value="GBP85463.1"/>
    <property type="molecule type" value="Genomic_DNA"/>
</dbReference>
<protein>
    <submittedName>
        <fullName evidence="1">Uncharacterized protein</fullName>
    </submittedName>
</protein>
<evidence type="ECO:0000313" key="1">
    <source>
        <dbReference type="EMBL" id="GBP85463.1"/>
    </source>
</evidence>
<evidence type="ECO:0000313" key="2">
    <source>
        <dbReference type="Proteomes" id="UP000299102"/>
    </source>
</evidence>